<sequence>MYQSARDDTPHSRNMKETSFFCIYLGIVYEKGDVFLRRKIGILGLIVLLLCAVIGSQKAGEFLYKNYMGSEGKATAAAAKKGDKPLIVIDAGHGGSDPGKVGVNKALEKDINLAIAGKVKTLLEKQGVKVIMTREDENGIADSKAEDMKERVAIINREKPALAVSIHQNSYEGESIHGAQVFYYTHSKGGEKAAGIMQEALLAVDPDNKRQAKANDTYYMLKKTEVPVIIVECGFLSNYEEAEKLVDGAYQDALAEAVCAGILQCLD</sequence>
<protein>
    <submittedName>
        <fullName evidence="4">N-acetylmuramoyl-L-alanine amidase AmiC</fullName>
        <ecNumber evidence="4">3.5.1.28</ecNumber>
    </submittedName>
</protein>
<dbReference type="Pfam" id="PF01520">
    <property type="entry name" value="Amidase_3"/>
    <property type="match status" value="1"/>
</dbReference>
<dbReference type="PANTHER" id="PTHR30404:SF0">
    <property type="entry name" value="N-ACETYLMURAMOYL-L-ALANINE AMIDASE AMIC"/>
    <property type="match status" value="1"/>
</dbReference>
<name>A0A174I7U6_9FIRM</name>
<keyword evidence="2" id="KW-1133">Transmembrane helix</keyword>
<evidence type="ECO:0000313" key="5">
    <source>
        <dbReference type="Proteomes" id="UP000095544"/>
    </source>
</evidence>
<evidence type="ECO:0000259" key="3">
    <source>
        <dbReference type="SMART" id="SM00646"/>
    </source>
</evidence>
<keyword evidence="2" id="KW-0812">Transmembrane</keyword>
<accession>A0A174I7U6</accession>
<dbReference type="GO" id="GO:0009253">
    <property type="term" value="P:peptidoglycan catabolic process"/>
    <property type="evidence" value="ECO:0007669"/>
    <property type="project" value="InterPro"/>
</dbReference>
<dbReference type="SMART" id="SM00646">
    <property type="entry name" value="Ami_3"/>
    <property type="match status" value="1"/>
</dbReference>
<reference evidence="4 5" key="1">
    <citation type="submission" date="2015-09" db="EMBL/GenBank/DDBJ databases">
        <authorList>
            <consortium name="Pathogen Informatics"/>
        </authorList>
    </citation>
    <scope>NUCLEOTIDE SEQUENCE [LARGE SCALE GENOMIC DNA]</scope>
    <source>
        <strain evidence="4 5">2789STDY5834876</strain>
    </source>
</reference>
<dbReference type="STRING" id="39482.ERS852491_03448"/>
<dbReference type="PANTHER" id="PTHR30404">
    <property type="entry name" value="N-ACETYLMURAMOYL-L-ALANINE AMIDASE"/>
    <property type="match status" value="1"/>
</dbReference>
<dbReference type="EMBL" id="CYZU01000037">
    <property type="protein sequence ID" value="CUO83203.1"/>
    <property type="molecule type" value="Genomic_DNA"/>
</dbReference>
<evidence type="ECO:0000256" key="1">
    <source>
        <dbReference type="ARBA" id="ARBA00022801"/>
    </source>
</evidence>
<feature type="domain" description="MurNAc-LAA" evidence="3">
    <location>
        <begin position="152"/>
        <end position="263"/>
    </location>
</feature>
<dbReference type="GO" id="GO:0008745">
    <property type="term" value="F:N-acetylmuramoyl-L-alanine amidase activity"/>
    <property type="evidence" value="ECO:0007669"/>
    <property type="project" value="UniProtKB-EC"/>
</dbReference>
<keyword evidence="1 4" id="KW-0378">Hydrolase</keyword>
<dbReference type="Gene3D" id="3.40.630.40">
    <property type="entry name" value="Zn-dependent exopeptidases"/>
    <property type="match status" value="1"/>
</dbReference>
<dbReference type="SUPFAM" id="SSF53187">
    <property type="entry name" value="Zn-dependent exopeptidases"/>
    <property type="match status" value="1"/>
</dbReference>
<dbReference type="EC" id="3.5.1.28" evidence="4"/>
<dbReference type="InterPro" id="IPR002508">
    <property type="entry name" value="MurNAc-LAA_cat"/>
</dbReference>
<gene>
    <name evidence="4" type="primary">amiC</name>
    <name evidence="4" type="ORF">ERS852491_03448</name>
</gene>
<organism evidence="4 5">
    <name type="scientific">Faecalicatena contorta</name>
    <dbReference type="NCBI Taxonomy" id="39482"/>
    <lineage>
        <taxon>Bacteria</taxon>
        <taxon>Bacillati</taxon>
        <taxon>Bacillota</taxon>
        <taxon>Clostridia</taxon>
        <taxon>Lachnospirales</taxon>
        <taxon>Lachnospiraceae</taxon>
        <taxon>Faecalicatena</taxon>
    </lineage>
</organism>
<dbReference type="AlphaFoldDB" id="A0A174I7U6"/>
<feature type="transmembrane region" description="Helical" evidence="2">
    <location>
        <begin position="40"/>
        <end position="57"/>
    </location>
</feature>
<proteinExistence type="predicted"/>
<dbReference type="InterPro" id="IPR050695">
    <property type="entry name" value="N-acetylmuramoyl_amidase_3"/>
</dbReference>
<dbReference type="CDD" id="cd02696">
    <property type="entry name" value="MurNAc-LAA"/>
    <property type="match status" value="1"/>
</dbReference>
<dbReference type="Proteomes" id="UP000095544">
    <property type="component" value="Unassembled WGS sequence"/>
</dbReference>
<evidence type="ECO:0000256" key="2">
    <source>
        <dbReference type="SAM" id="Phobius"/>
    </source>
</evidence>
<keyword evidence="2" id="KW-0472">Membrane</keyword>
<evidence type="ECO:0000313" key="4">
    <source>
        <dbReference type="EMBL" id="CUO83203.1"/>
    </source>
</evidence>
<dbReference type="GO" id="GO:0030288">
    <property type="term" value="C:outer membrane-bounded periplasmic space"/>
    <property type="evidence" value="ECO:0007669"/>
    <property type="project" value="TreeGrafter"/>
</dbReference>